<dbReference type="SUPFAM" id="SSF53067">
    <property type="entry name" value="Actin-like ATPase domain"/>
    <property type="match status" value="1"/>
</dbReference>
<dbReference type="PANTHER" id="PTHR18964">
    <property type="entry name" value="ROK (REPRESSOR, ORF, KINASE) FAMILY"/>
    <property type="match status" value="1"/>
</dbReference>
<dbReference type="SUPFAM" id="SSF46785">
    <property type="entry name" value="Winged helix' DNA-binding domain"/>
    <property type="match status" value="1"/>
</dbReference>
<dbReference type="Gene3D" id="3.30.420.40">
    <property type="match status" value="2"/>
</dbReference>
<sequence>MLFGTNLDRAQRFNRRVVLETIRVNGPLSRAEVARLTGLSAQTVTNIIDQFKPAGLLIEKPRRTGGRGQPPIDLVINPSAAFSFGISFDDRSLVVVLLDLGGEIRAEVELPVSHPTPGIILPLMEAAVNQLISKTRISRELIWGAGVVMPVLVSQGNPTALGPSSVPDWQNFPVAEKLRERLDLPVFLDNDATAAAIGELLFGAGRQFSDFFYIYLGVGVGGGIIISSRPYRGAFGMSGEIGHMISMPGGRPCPCGNRGCLERYVSLSAADAAFREEPETFGAINLDELYEGFEAQDPRLVEWLDEAAEHLRNAIVSVENLFDPQAVILGGPVPDTILDALIARIEPSLISVSHRQGNASSRLLKAETGLDSRVLGAASLAIFDSMTPDFSVLKKEAVEAE</sequence>
<reference evidence="2 3" key="1">
    <citation type="submission" date="2024-05" db="EMBL/GenBank/DDBJ databases">
        <title>Neorhizobium sp. Rsf11, a plant growth promoting and heavy metal resistant PAH-degrader.</title>
        <authorList>
            <person name="Golubev S.N."/>
            <person name="Muratova A.Y."/>
            <person name="Markelova M.I."/>
        </authorList>
    </citation>
    <scope>NUCLEOTIDE SEQUENCE [LARGE SCALE GENOMIC DNA]</scope>
    <source>
        <strain evidence="2 3">Rsf11</strain>
    </source>
</reference>
<protein>
    <submittedName>
        <fullName evidence="2">ROK family transcriptional regulator</fullName>
    </submittedName>
</protein>
<dbReference type="InterPro" id="IPR000600">
    <property type="entry name" value="ROK"/>
</dbReference>
<evidence type="ECO:0000313" key="2">
    <source>
        <dbReference type="EMBL" id="MEQ1409049.1"/>
    </source>
</evidence>
<dbReference type="InterPro" id="IPR049874">
    <property type="entry name" value="ROK_cs"/>
</dbReference>
<comment type="caution">
    <text evidence="2">The sequence shown here is derived from an EMBL/GenBank/DDBJ whole genome shotgun (WGS) entry which is preliminary data.</text>
</comment>
<proteinExistence type="inferred from homology"/>
<comment type="similarity">
    <text evidence="1">Belongs to the ROK (NagC/XylR) family.</text>
</comment>
<evidence type="ECO:0000313" key="3">
    <source>
        <dbReference type="Proteomes" id="UP001496627"/>
    </source>
</evidence>
<keyword evidence="3" id="KW-1185">Reference proteome</keyword>
<dbReference type="Gene3D" id="1.10.10.10">
    <property type="entry name" value="Winged helix-like DNA-binding domain superfamily/Winged helix DNA-binding domain"/>
    <property type="match status" value="1"/>
</dbReference>
<dbReference type="RefSeq" id="WP_227705569.1">
    <property type="nucleotide sequence ID" value="NZ_JBEAAL010000034.1"/>
</dbReference>
<dbReference type="InterPro" id="IPR043129">
    <property type="entry name" value="ATPase_NBD"/>
</dbReference>
<organism evidence="2 3">
    <name type="scientific">Neorhizobium phenanthreniclasticum</name>
    <dbReference type="NCBI Taxonomy" id="3157917"/>
    <lineage>
        <taxon>Bacteria</taxon>
        <taxon>Pseudomonadati</taxon>
        <taxon>Pseudomonadota</taxon>
        <taxon>Alphaproteobacteria</taxon>
        <taxon>Hyphomicrobiales</taxon>
        <taxon>Rhizobiaceae</taxon>
        <taxon>Rhizobium/Agrobacterium group</taxon>
        <taxon>Neorhizobium</taxon>
    </lineage>
</organism>
<dbReference type="EMBL" id="JBEAAL010000034">
    <property type="protein sequence ID" value="MEQ1409049.1"/>
    <property type="molecule type" value="Genomic_DNA"/>
</dbReference>
<dbReference type="Proteomes" id="UP001496627">
    <property type="component" value="Unassembled WGS sequence"/>
</dbReference>
<dbReference type="PROSITE" id="PS01125">
    <property type="entry name" value="ROK"/>
    <property type="match status" value="1"/>
</dbReference>
<gene>
    <name evidence="2" type="ORF">ABK249_29510</name>
</gene>
<dbReference type="InterPro" id="IPR036388">
    <property type="entry name" value="WH-like_DNA-bd_sf"/>
</dbReference>
<dbReference type="PANTHER" id="PTHR18964:SF149">
    <property type="entry name" value="BIFUNCTIONAL UDP-N-ACETYLGLUCOSAMINE 2-EPIMERASE_N-ACETYLMANNOSAMINE KINASE"/>
    <property type="match status" value="1"/>
</dbReference>
<accession>A0ABV0MBH3</accession>
<name>A0ABV0MBH3_9HYPH</name>
<dbReference type="Pfam" id="PF00480">
    <property type="entry name" value="ROK"/>
    <property type="match status" value="1"/>
</dbReference>
<evidence type="ECO:0000256" key="1">
    <source>
        <dbReference type="ARBA" id="ARBA00006479"/>
    </source>
</evidence>
<dbReference type="InterPro" id="IPR036390">
    <property type="entry name" value="WH_DNA-bd_sf"/>
</dbReference>